<protein>
    <recommendedName>
        <fullName evidence="8">TLC domain-containing protein</fullName>
    </recommendedName>
</protein>
<keyword evidence="7" id="KW-0732">Signal</keyword>
<feature type="signal peptide" evidence="7">
    <location>
        <begin position="1"/>
        <end position="31"/>
    </location>
</feature>
<feature type="transmembrane region" description="Helical" evidence="6">
    <location>
        <begin position="55"/>
        <end position="78"/>
    </location>
</feature>
<dbReference type="InterPro" id="IPR050846">
    <property type="entry name" value="TLCD"/>
</dbReference>
<gene>
    <name evidence="9" type="ORF">PCOR1329_LOCUS61925</name>
</gene>
<feature type="transmembrane region" description="Helical" evidence="6">
    <location>
        <begin position="90"/>
        <end position="111"/>
    </location>
</feature>
<evidence type="ECO:0000259" key="8">
    <source>
        <dbReference type="PROSITE" id="PS50922"/>
    </source>
</evidence>
<name>A0ABN9VZN7_9DINO</name>
<keyword evidence="2 5" id="KW-0812">Transmembrane</keyword>
<keyword evidence="4 5" id="KW-0472">Membrane</keyword>
<feature type="chain" id="PRO_5045626863" description="TLC domain-containing protein" evidence="7">
    <location>
        <begin position="32"/>
        <end position="257"/>
    </location>
</feature>
<evidence type="ECO:0000256" key="3">
    <source>
        <dbReference type="ARBA" id="ARBA00022989"/>
    </source>
</evidence>
<dbReference type="SMART" id="SM00724">
    <property type="entry name" value="TLC"/>
    <property type="match status" value="1"/>
</dbReference>
<evidence type="ECO:0000256" key="1">
    <source>
        <dbReference type="ARBA" id="ARBA00004141"/>
    </source>
</evidence>
<keyword evidence="3 6" id="KW-1133">Transmembrane helix</keyword>
<evidence type="ECO:0000256" key="5">
    <source>
        <dbReference type="PROSITE-ProRule" id="PRU00205"/>
    </source>
</evidence>
<comment type="subcellular location">
    <subcellularLocation>
        <location evidence="1">Membrane</location>
        <topology evidence="1">Multi-pass membrane protein</topology>
    </subcellularLocation>
</comment>
<evidence type="ECO:0000313" key="9">
    <source>
        <dbReference type="EMBL" id="CAK0878039.1"/>
    </source>
</evidence>
<dbReference type="Proteomes" id="UP001189429">
    <property type="component" value="Unassembled WGS sequence"/>
</dbReference>
<evidence type="ECO:0000256" key="4">
    <source>
        <dbReference type="ARBA" id="ARBA00023136"/>
    </source>
</evidence>
<feature type="transmembrane region" description="Helical" evidence="6">
    <location>
        <begin position="181"/>
        <end position="203"/>
    </location>
</feature>
<dbReference type="PANTHER" id="PTHR13439">
    <property type="entry name" value="CT120 PROTEIN"/>
    <property type="match status" value="1"/>
</dbReference>
<proteinExistence type="predicted"/>
<feature type="domain" description="TLC" evidence="8">
    <location>
        <begin position="50"/>
        <end position="253"/>
    </location>
</feature>
<evidence type="ECO:0000256" key="6">
    <source>
        <dbReference type="SAM" id="Phobius"/>
    </source>
</evidence>
<feature type="transmembrane region" description="Helical" evidence="6">
    <location>
        <begin position="223"/>
        <end position="245"/>
    </location>
</feature>
<sequence length="257" mass="28576">MAFLGAAASPSQLLVTTGSFLAWLLVQQSLAGPLLSRVFGQSLWTSRTAEERHACGISMTCGCYGVAAVSFGLIGLLYPSPSVEADPIYGYSDFVQFAAAHGVGFFLWNILAENSRAWGGWDKFAHHALCIVAHLVSQHPFSPKCLCMLMLFEFSTPPLCAFNVLRWLGLEDTQAYRNCRVAFAVLFFVFRIAFGIPMTAAWYADMYTLAADPLREVHSMAVFNIMLIVPIPFMCLQLWWFRLIARAVLKKGKKQVK</sequence>
<dbReference type="EMBL" id="CAUYUJ010017804">
    <property type="protein sequence ID" value="CAK0878039.1"/>
    <property type="molecule type" value="Genomic_DNA"/>
</dbReference>
<dbReference type="PANTHER" id="PTHR13439:SF0">
    <property type="entry name" value="TOPOISOMERASE I DAMAGE AFFECTED PROTEIN 4"/>
    <property type="match status" value="1"/>
</dbReference>
<dbReference type="PROSITE" id="PS50922">
    <property type="entry name" value="TLC"/>
    <property type="match status" value="1"/>
</dbReference>
<evidence type="ECO:0000256" key="2">
    <source>
        <dbReference type="ARBA" id="ARBA00022692"/>
    </source>
</evidence>
<organism evidence="9 10">
    <name type="scientific">Prorocentrum cordatum</name>
    <dbReference type="NCBI Taxonomy" id="2364126"/>
    <lineage>
        <taxon>Eukaryota</taxon>
        <taxon>Sar</taxon>
        <taxon>Alveolata</taxon>
        <taxon>Dinophyceae</taxon>
        <taxon>Prorocentrales</taxon>
        <taxon>Prorocentraceae</taxon>
        <taxon>Prorocentrum</taxon>
    </lineage>
</organism>
<keyword evidence="10" id="KW-1185">Reference proteome</keyword>
<dbReference type="InterPro" id="IPR006634">
    <property type="entry name" value="TLC-dom"/>
</dbReference>
<dbReference type="Pfam" id="PF03798">
    <property type="entry name" value="TRAM_LAG1_CLN8"/>
    <property type="match status" value="1"/>
</dbReference>
<reference evidence="9" key="1">
    <citation type="submission" date="2023-10" db="EMBL/GenBank/DDBJ databases">
        <authorList>
            <person name="Chen Y."/>
            <person name="Shah S."/>
            <person name="Dougan E. K."/>
            <person name="Thang M."/>
            <person name="Chan C."/>
        </authorList>
    </citation>
    <scope>NUCLEOTIDE SEQUENCE [LARGE SCALE GENOMIC DNA]</scope>
</reference>
<evidence type="ECO:0000256" key="7">
    <source>
        <dbReference type="SAM" id="SignalP"/>
    </source>
</evidence>
<evidence type="ECO:0000313" key="10">
    <source>
        <dbReference type="Proteomes" id="UP001189429"/>
    </source>
</evidence>
<accession>A0ABN9VZN7</accession>
<comment type="caution">
    <text evidence="9">The sequence shown here is derived from an EMBL/GenBank/DDBJ whole genome shotgun (WGS) entry which is preliminary data.</text>
</comment>